<dbReference type="VEuPathDB" id="FungiDB:RhiirA1_538294"/>
<evidence type="ECO:0000313" key="3">
    <source>
        <dbReference type="EMBL" id="PKC17230.1"/>
    </source>
</evidence>
<reference evidence="3 4" key="2">
    <citation type="submission" date="2017-09" db="EMBL/GenBank/DDBJ databases">
        <title>Extensive intraspecific genome diversity in a model arbuscular mycorrhizal fungus.</title>
        <authorList>
            <person name="Chen E.C."/>
            <person name="Morin E."/>
            <person name="Beaudet D."/>
            <person name="Noel J."/>
            <person name="Ndikumana S."/>
            <person name="Charron P."/>
            <person name="St-Onge C."/>
            <person name="Giorgi J."/>
            <person name="Grigoriev I.V."/>
            <person name="Roux C."/>
            <person name="Martin F.M."/>
            <person name="Corradi N."/>
        </authorList>
    </citation>
    <scope>NUCLEOTIDE SEQUENCE [LARGE SCALE GENOMIC DNA]</scope>
    <source>
        <strain evidence="3 4">A5</strain>
    </source>
</reference>
<evidence type="ECO:0000256" key="2">
    <source>
        <dbReference type="SAM" id="Phobius"/>
    </source>
</evidence>
<feature type="region of interest" description="Disordered" evidence="1">
    <location>
        <begin position="181"/>
        <end position="221"/>
    </location>
</feature>
<keyword evidence="2" id="KW-0812">Transmembrane</keyword>
<dbReference type="AlphaFoldDB" id="A0A2N0QDT8"/>
<accession>A0A2N0QDT8</accession>
<dbReference type="VEuPathDB" id="FungiDB:FUN_022183"/>
<protein>
    <submittedName>
        <fullName evidence="3">Uncharacterized protein</fullName>
    </submittedName>
</protein>
<keyword evidence="2" id="KW-0472">Membrane</keyword>
<gene>
    <name evidence="3" type="ORF">RhiirA5_493124</name>
</gene>
<proteinExistence type="predicted"/>
<keyword evidence="2" id="KW-1133">Transmembrane helix</keyword>
<sequence length="221" mass="24992">MSGLLLNPVAFRVMIEEADPRLIGFFDIAIIPNTRSAYNREVAKKKIVAICYIMVTQRNLSANKFALNVGLFLDSTGSNNESTDAMHKNWSSIIVILMLCLAFFIRVIHTVFNKDDFHSIKEKRRSNATWLSTGHHMTTCICKQITSCPQIPITYNGASIYNPTNIDRSILDNGKSFLDISQNGSNELTEEEQDNEEQDNEEQEEGIEEMNDSDLTTISFN</sequence>
<evidence type="ECO:0000256" key="1">
    <source>
        <dbReference type="SAM" id="MobiDB-lite"/>
    </source>
</evidence>
<feature type="transmembrane region" description="Helical" evidence="2">
    <location>
        <begin position="90"/>
        <end position="112"/>
    </location>
</feature>
<name>A0A2N0QDT8_9GLOM</name>
<organism evidence="3 4">
    <name type="scientific">Rhizophagus irregularis</name>
    <dbReference type="NCBI Taxonomy" id="588596"/>
    <lineage>
        <taxon>Eukaryota</taxon>
        <taxon>Fungi</taxon>
        <taxon>Fungi incertae sedis</taxon>
        <taxon>Mucoromycota</taxon>
        <taxon>Glomeromycotina</taxon>
        <taxon>Glomeromycetes</taxon>
        <taxon>Glomerales</taxon>
        <taxon>Glomeraceae</taxon>
        <taxon>Rhizophagus</taxon>
    </lineage>
</organism>
<dbReference type="EMBL" id="LLXJ01000021">
    <property type="protein sequence ID" value="PKC17230.1"/>
    <property type="molecule type" value="Genomic_DNA"/>
</dbReference>
<feature type="compositionally biased region" description="Acidic residues" evidence="1">
    <location>
        <begin position="188"/>
        <end position="212"/>
    </location>
</feature>
<evidence type="ECO:0000313" key="4">
    <source>
        <dbReference type="Proteomes" id="UP000232722"/>
    </source>
</evidence>
<reference evidence="3 4" key="1">
    <citation type="submission" date="2016-04" db="EMBL/GenBank/DDBJ databases">
        <title>Genome analyses suggest a sexual origin of heterokaryosis in a supposedly ancient asexual fungus.</title>
        <authorList>
            <person name="Ropars J."/>
            <person name="Sedzielewska K."/>
            <person name="Noel J."/>
            <person name="Charron P."/>
            <person name="Farinelli L."/>
            <person name="Marton T."/>
            <person name="Kruger M."/>
            <person name="Pelin A."/>
            <person name="Brachmann A."/>
            <person name="Corradi N."/>
        </authorList>
    </citation>
    <scope>NUCLEOTIDE SEQUENCE [LARGE SCALE GENOMIC DNA]</scope>
    <source>
        <strain evidence="3 4">A5</strain>
    </source>
</reference>
<comment type="caution">
    <text evidence="3">The sequence shown here is derived from an EMBL/GenBank/DDBJ whole genome shotgun (WGS) entry which is preliminary data.</text>
</comment>
<dbReference type="VEuPathDB" id="FungiDB:RhiirFUN_024557"/>
<dbReference type="Proteomes" id="UP000232722">
    <property type="component" value="Unassembled WGS sequence"/>
</dbReference>